<keyword evidence="3" id="KW-0479">Metal-binding</keyword>
<organism evidence="5 6">
    <name type="scientific">Saccharopolyspora taberi</name>
    <dbReference type="NCBI Taxonomy" id="60895"/>
    <lineage>
        <taxon>Bacteria</taxon>
        <taxon>Bacillati</taxon>
        <taxon>Actinomycetota</taxon>
        <taxon>Actinomycetes</taxon>
        <taxon>Pseudonocardiales</taxon>
        <taxon>Pseudonocardiaceae</taxon>
        <taxon>Saccharopolyspora</taxon>
    </lineage>
</organism>
<dbReference type="InterPro" id="IPR013154">
    <property type="entry name" value="ADH-like_N"/>
</dbReference>
<dbReference type="EMBL" id="BAAAUX010000011">
    <property type="protein sequence ID" value="GAA2786438.1"/>
    <property type="molecule type" value="Genomic_DNA"/>
</dbReference>
<accession>A0ABN3VAC4</accession>
<dbReference type="Gene3D" id="3.90.180.10">
    <property type="entry name" value="Medium-chain alcohol dehydrogenases, catalytic domain"/>
    <property type="match status" value="1"/>
</dbReference>
<dbReference type="SUPFAM" id="SSF51735">
    <property type="entry name" value="NAD(P)-binding Rossmann-fold domains"/>
    <property type="match status" value="1"/>
</dbReference>
<dbReference type="InterPro" id="IPR013149">
    <property type="entry name" value="ADH-like_C"/>
</dbReference>
<name>A0ABN3VAC4_9PSEU</name>
<dbReference type="Pfam" id="PF00107">
    <property type="entry name" value="ADH_zinc_N"/>
    <property type="match status" value="1"/>
</dbReference>
<evidence type="ECO:0000256" key="2">
    <source>
        <dbReference type="ARBA" id="ARBA00023002"/>
    </source>
</evidence>
<keyword evidence="3" id="KW-0862">Zinc</keyword>
<evidence type="ECO:0000313" key="6">
    <source>
        <dbReference type="Proteomes" id="UP001500979"/>
    </source>
</evidence>
<protein>
    <submittedName>
        <fullName evidence="5">Zinc-binding dehydrogenase</fullName>
    </submittedName>
</protein>
<dbReference type="InterPro" id="IPR002328">
    <property type="entry name" value="ADH_Zn_CS"/>
</dbReference>
<dbReference type="InterPro" id="IPR020843">
    <property type="entry name" value="ER"/>
</dbReference>
<dbReference type="SMART" id="SM00829">
    <property type="entry name" value="PKS_ER"/>
    <property type="match status" value="1"/>
</dbReference>
<evidence type="ECO:0000256" key="1">
    <source>
        <dbReference type="ARBA" id="ARBA00022857"/>
    </source>
</evidence>
<keyword evidence="6" id="KW-1185">Reference proteome</keyword>
<proteinExistence type="inferred from homology"/>
<evidence type="ECO:0000256" key="3">
    <source>
        <dbReference type="RuleBase" id="RU361277"/>
    </source>
</evidence>
<dbReference type="InterPro" id="IPR011032">
    <property type="entry name" value="GroES-like_sf"/>
</dbReference>
<keyword evidence="1" id="KW-0521">NADP</keyword>
<comment type="cofactor">
    <cofactor evidence="3">
        <name>Zn(2+)</name>
        <dbReference type="ChEBI" id="CHEBI:29105"/>
    </cofactor>
</comment>
<sequence>MSTITALAVTPQHTWEPVRVESPSPGPGQVLIRAVAFALNNGDVRALDQGPGDTAEPLVAGHEVAGTITAVGAGVDAARVGSRVMATTSRAFAEYAVAQSDLALPIPDGLEVHEGVTLPVALLTEYGALSAGRLAAGQTVLVTGATSAIGLVGVQLARVLGASRVLATTRSPGKADLLTGLGADQVIVTSAEPLTKTVLAATGGIGVDLAVDHVAGQTFAEVLPATRIDGQVVQVGRLGGAAATINVDDLSYRHLTVRGVSYGRSEVLSRLLGEAYEAMLPALRDGELRPVVDQVFPFDRANEAAQRVRSGAARGKVVLALS</sequence>
<dbReference type="PROSITE" id="PS00059">
    <property type="entry name" value="ADH_ZINC"/>
    <property type="match status" value="1"/>
</dbReference>
<feature type="domain" description="Enoyl reductase (ER)" evidence="4">
    <location>
        <begin position="2"/>
        <end position="319"/>
    </location>
</feature>
<dbReference type="RefSeq" id="WP_344679363.1">
    <property type="nucleotide sequence ID" value="NZ_BAAAUX010000011.1"/>
</dbReference>
<evidence type="ECO:0000313" key="5">
    <source>
        <dbReference type="EMBL" id="GAA2786438.1"/>
    </source>
</evidence>
<dbReference type="Proteomes" id="UP001500979">
    <property type="component" value="Unassembled WGS sequence"/>
</dbReference>
<dbReference type="Pfam" id="PF08240">
    <property type="entry name" value="ADH_N"/>
    <property type="match status" value="1"/>
</dbReference>
<evidence type="ECO:0000259" key="4">
    <source>
        <dbReference type="SMART" id="SM00829"/>
    </source>
</evidence>
<dbReference type="PANTHER" id="PTHR48106">
    <property type="entry name" value="QUINONE OXIDOREDUCTASE PIG3-RELATED"/>
    <property type="match status" value="1"/>
</dbReference>
<dbReference type="SUPFAM" id="SSF50129">
    <property type="entry name" value="GroES-like"/>
    <property type="match status" value="1"/>
</dbReference>
<reference evidence="5 6" key="1">
    <citation type="journal article" date="2019" name="Int. J. Syst. Evol. Microbiol.">
        <title>The Global Catalogue of Microorganisms (GCM) 10K type strain sequencing project: providing services to taxonomists for standard genome sequencing and annotation.</title>
        <authorList>
            <consortium name="The Broad Institute Genomics Platform"/>
            <consortium name="The Broad Institute Genome Sequencing Center for Infectious Disease"/>
            <person name="Wu L."/>
            <person name="Ma J."/>
        </authorList>
    </citation>
    <scope>NUCLEOTIDE SEQUENCE [LARGE SCALE GENOMIC DNA]</scope>
    <source>
        <strain evidence="5 6">JCM 9383</strain>
    </source>
</reference>
<comment type="similarity">
    <text evidence="3">Belongs to the zinc-containing alcohol dehydrogenase family.</text>
</comment>
<gene>
    <name evidence="5" type="ORF">GCM10010470_20890</name>
</gene>
<dbReference type="InterPro" id="IPR036291">
    <property type="entry name" value="NAD(P)-bd_dom_sf"/>
</dbReference>
<dbReference type="PANTHER" id="PTHR48106:SF18">
    <property type="entry name" value="QUINONE OXIDOREDUCTASE PIG3"/>
    <property type="match status" value="1"/>
</dbReference>
<keyword evidence="2" id="KW-0560">Oxidoreductase</keyword>
<comment type="caution">
    <text evidence="5">The sequence shown here is derived from an EMBL/GenBank/DDBJ whole genome shotgun (WGS) entry which is preliminary data.</text>
</comment>